<dbReference type="Proteomes" id="UP000396835">
    <property type="component" value="Unassembled WGS sequence"/>
</dbReference>
<evidence type="ECO:0000313" key="3">
    <source>
        <dbReference type="Proteomes" id="UP000396835"/>
    </source>
</evidence>
<dbReference type="AlphaFoldDB" id="A0A449I0V8"/>
<name>A0A449I0V8_9BACE</name>
<protein>
    <submittedName>
        <fullName evidence="2">Uncharacterized protein</fullName>
    </submittedName>
</protein>
<dbReference type="EMBL" id="CAACYH010000004">
    <property type="protein sequence ID" value="VFB13042.1"/>
    <property type="molecule type" value="Genomic_DNA"/>
</dbReference>
<proteinExistence type="predicted"/>
<reference evidence="2 3" key="1">
    <citation type="submission" date="2019-02" db="EMBL/GenBank/DDBJ databases">
        <authorList>
            <consortium name="Pathogen Informatics"/>
        </authorList>
    </citation>
    <scope>NUCLEOTIDE SEQUENCE [LARGE SCALE GENOMIC DNA]</scope>
    <source>
        <strain evidence="2 3">3012STDY7078512</strain>
    </source>
</reference>
<sequence length="84" mass="8672">MFSHGYTPSSGNAEKPVERGGGQATSCEEGKEKMGRQGDKAKAGSFIPPVSGAGYAGQKSESASPALSAHEKFLRLSGELKKVS</sequence>
<accession>A0A449I0V8</accession>
<evidence type="ECO:0000256" key="1">
    <source>
        <dbReference type="SAM" id="MobiDB-lite"/>
    </source>
</evidence>
<gene>
    <name evidence="2" type="ORF">NCTC7812_00559</name>
</gene>
<evidence type="ECO:0000313" key="2">
    <source>
        <dbReference type="EMBL" id="VFB13042.1"/>
    </source>
</evidence>
<feature type="compositionally biased region" description="Polar residues" evidence="1">
    <location>
        <begin position="1"/>
        <end position="12"/>
    </location>
</feature>
<feature type="compositionally biased region" description="Basic and acidic residues" evidence="1">
    <location>
        <begin position="28"/>
        <end position="42"/>
    </location>
</feature>
<organism evidence="2 3">
    <name type="scientific">Prevotella heparinolytica</name>
    <dbReference type="NCBI Taxonomy" id="28113"/>
    <lineage>
        <taxon>Bacteria</taxon>
        <taxon>Pseudomonadati</taxon>
        <taxon>Bacteroidota</taxon>
        <taxon>Bacteroidia</taxon>
        <taxon>Bacteroidales</taxon>
        <taxon>Bacteroidaceae</taxon>
        <taxon>Bacteroides</taxon>
    </lineage>
</organism>
<feature type="region of interest" description="Disordered" evidence="1">
    <location>
        <begin position="1"/>
        <end position="68"/>
    </location>
</feature>